<protein>
    <submittedName>
        <fullName evidence="1">Uncharacterized protein</fullName>
    </submittedName>
</protein>
<dbReference type="Proteomes" id="UP001396334">
    <property type="component" value="Unassembled WGS sequence"/>
</dbReference>
<reference evidence="1 2" key="1">
    <citation type="journal article" date="2024" name="G3 (Bethesda)">
        <title>Genome assembly of Hibiscus sabdariffa L. provides insights into metabolisms of medicinal natural products.</title>
        <authorList>
            <person name="Kim T."/>
        </authorList>
    </citation>
    <scope>NUCLEOTIDE SEQUENCE [LARGE SCALE GENOMIC DNA]</scope>
    <source>
        <strain evidence="1">TK-2024</strain>
        <tissue evidence="1">Old leaves</tissue>
    </source>
</reference>
<name>A0ABR1ZFS8_9ROSI</name>
<sequence>MIEHSKKEAIHVYVEHKVEIPQYVEYEPSDVIDKNCESHVGQGGIGGPGGNVVGEVSNVGGSQELNFHLTLCDVNLGETKFKTSFEGEEAIVEGERLTTFEGPKTTFQGEKSTNFEGVEIASKGEDTSNFQAAKTNFESERSSGFKVEPTEGFLGEIEGVLKVQTERTTNIETDFRFDTEDSSETKGLRFIFPRKDGYGSENNDEIRKI</sequence>
<comment type="caution">
    <text evidence="1">The sequence shown here is derived from an EMBL/GenBank/DDBJ whole genome shotgun (WGS) entry which is preliminary data.</text>
</comment>
<evidence type="ECO:0000313" key="2">
    <source>
        <dbReference type="Proteomes" id="UP001396334"/>
    </source>
</evidence>
<evidence type="ECO:0000313" key="1">
    <source>
        <dbReference type="EMBL" id="KAK8479320.1"/>
    </source>
</evidence>
<gene>
    <name evidence="1" type="ORF">V6N11_030874</name>
</gene>
<organism evidence="1 2">
    <name type="scientific">Hibiscus sabdariffa</name>
    <name type="common">roselle</name>
    <dbReference type="NCBI Taxonomy" id="183260"/>
    <lineage>
        <taxon>Eukaryota</taxon>
        <taxon>Viridiplantae</taxon>
        <taxon>Streptophyta</taxon>
        <taxon>Embryophyta</taxon>
        <taxon>Tracheophyta</taxon>
        <taxon>Spermatophyta</taxon>
        <taxon>Magnoliopsida</taxon>
        <taxon>eudicotyledons</taxon>
        <taxon>Gunneridae</taxon>
        <taxon>Pentapetalae</taxon>
        <taxon>rosids</taxon>
        <taxon>malvids</taxon>
        <taxon>Malvales</taxon>
        <taxon>Malvaceae</taxon>
        <taxon>Malvoideae</taxon>
        <taxon>Hibiscus</taxon>
    </lineage>
</organism>
<dbReference type="EMBL" id="JBBPBN010001202">
    <property type="protein sequence ID" value="KAK8479320.1"/>
    <property type="molecule type" value="Genomic_DNA"/>
</dbReference>
<accession>A0ABR1ZFS8</accession>
<keyword evidence="2" id="KW-1185">Reference proteome</keyword>
<proteinExistence type="predicted"/>